<dbReference type="Pfam" id="PF00069">
    <property type="entry name" value="Pkinase"/>
    <property type="match status" value="1"/>
</dbReference>
<evidence type="ECO:0000313" key="4">
    <source>
        <dbReference type="Proteomes" id="UP000174145"/>
    </source>
</evidence>
<dbReference type="InterPro" id="IPR008271">
    <property type="entry name" value="Ser/Thr_kinase_AS"/>
</dbReference>
<dbReference type="GO" id="GO:0005524">
    <property type="term" value="F:ATP binding"/>
    <property type="evidence" value="ECO:0007669"/>
    <property type="project" value="InterPro"/>
</dbReference>
<evidence type="ECO:0000313" key="3">
    <source>
        <dbReference type="EMBL" id="BAO49475.1"/>
    </source>
</evidence>
<evidence type="ECO:0000256" key="1">
    <source>
        <dbReference type="ARBA" id="ARBA00012513"/>
    </source>
</evidence>
<keyword evidence="4" id="KW-1185">Reference proteome</keyword>
<dbReference type="OrthoDB" id="8674at10239"/>
<keyword evidence="3" id="KW-0808">Transferase</keyword>
<dbReference type="InterPro" id="IPR000719">
    <property type="entry name" value="Prot_kinase_dom"/>
</dbReference>
<dbReference type="Gene3D" id="1.10.510.10">
    <property type="entry name" value="Transferase(Phosphotransferase) domain 1"/>
    <property type="match status" value="1"/>
</dbReference>
<dbReference type="PANTHER" id="PTHR11909">
    <property type="entry name" value="CASEIN KINASE-RELATED"/>
    <property type="match status" value="1"/>
</dbReference>
<dbReference type="RefSeq" id="YP_009001588.1">
    <property type="nucleotide sequence ID" value="NC_023426.1"/>
</dbReference>
<dbReference type="SMART" id="SM00220">
    <property type="entry name" value="S_TKc"/>
    <property type="match status" value="1"/>
</dbReference>
<dbReference type="SUPFAM" id="SSF56112">
    <property type="entry name" value="Protein kinase-like (PK-like)"/>
    <property type="match status" value="1"/>
</dbReference>
<organism evidence="3 4">
    <name type="scientific">Alphaentomopoxvirus acuprea</name>
    <dbReference type="NCBI Taxonomy" id="62099"/>
    <lineage>
        <taxon>Viruses</taxon>
        <taxon>Varidnaviria</taxon>
        <taxon>Bamfordvirae</taxon>
        <taxon>Nucleocytoviricota</taxon>
        <taxon>Pokkesviricetes</taxon>
        <taxon>Chitovirales</taxon>
        <taxon>Poxviridae</taxon>
        <taxon>Entomopoxvirinae</taxon>
        <taxon>Alphaentomopoxvirus</taxon>
    </lineage>
</organism>
<evidence type="ECO:0000259" key="2">
    <source>
        <dbReference type="PROSITE" id="PS50011"/>
    </source>
</evidence>
<proteinExistence type="predicted"/>
<dbReference type="EMBL" id="AP013055">
    <property type="protein sequence ID" value="BAO49475.1"/>
    <property type="molecule type" value="Genomic_DNA"/>
</dbReference>
<reference evidence="3 4" key="1">
    <citation type="journal article" date="2014" name="Virology">
        <title>The complete genome sequence of the Alphaentomopoxvirus Anomala cuprea entomopoxvirus, including its terminal hairpin loop sequences, suggests a potentially unique mode of apoptosis inhibition and mode of DNA replication.</title>
        <authorList>
            <person name="Mitsuhashi W."/>
            <person name="Miyamoto K."/>
            <person name="Wada S."/>
        </authorList>
    </citation>
    <scope>NUCLEOTIDE SEQUENCE [LARGE SCALE GENOMIC DNA]</scope>
    <source>
        <strain evidence="3">CV6M</strain>
    </source>
</reference>
<dbReference type="InterPro" id="IPR050235">
    <property type="entry name" value="CK1_Ser-Thr_kinase"/>
</dbReference>
<sequence length="410" mass="49066">MNLYVVELSNRKNILLNPNNKITDINNKIWILGTFLGKGSYGEVFEIRRDNENHFNYSCKFIEMKYGTIELDFMIQNCKKRLLNDFINKEKINHLAILELISYGNIIINNTEYIFIIVKKMASDLAMINIINKYVSINSIISMLIQIIYGIKYIHERGFIHNDIKSENILLDTKNNCYISDYGSVTKYSKKCLVKNKFYDGTLLFSSIDVNLHIGSKRSDIESLLYNLIEWIGYELPWIDTDNKEYVIGKKREFLNTDIKLYYDNAPNLLIKFKSYVELLFNQKDCNYINYNKLLELIIEEYTDESKMILFSNTIFDINNYKYIIYINKRMNNKLKSIFKTINYILIFKLKKNIDTDKLLNFIYSELNNEKFIYPYYYNMFLYLNKKISIQKFISSIEYYIYKYYYITST</sequence>
<protein>
    <recommendedName>
        <fullName evidence="1">non-specific serine/threonine protein kinase</fullName>
        <ecNumber evidence="1">2.7.11.1</ecNumber>
    </recommendedName>
</protein>
<dbReference type="PROSITE" id="PS50011">
    <property type="entry name" value="PROTEIN_KINASE_DOM"/>
    <property type="match status" value="1"/>
</dbReference>
<dbReference type="KEGG" id="vg:18263544"/>
<dbReference type="Proteomes" id="UP000174145">
    <property type="component" value="Segment"/>
</dbReference>
<dbReference type="EC" id="2.7.11.1" evidence="1"/>
<dbReference type="PROSITE" id="PS00108">
    <property type="entry name" value="PROTEIN_KINASE_ST"/>
    <property type="match status" value="1"/>
</dbReference>
<keyword evidence="3" id="KW-0418">Kinase</keyword>
<dbReference type="GeneID" id="18263544"/>
<name>W6JKZ6_9POXV</name>
<dbReference type="GO" id="GO:0004674">
    <property type="term" value="F:protein serine/threonine kinase activity"/>
    <property type="evidence" value="ECO:0007669"/>
    <property type="project" value="UniProtKB-EC"/>
</dbReference>
<accession>W6JKZ6</accession>
<dbReference type="InterPro" id="IPR011009">
    <property type="entry name" value="Kinase-like_dom_sf"/>
</dbReference>
<feature type="domain" description="Protein kinase" evidence="2">
    <location>
        <begin position="30"/>
        <end position="303"/>
    </location>
</feature>